<feature type="compositionally biased region" description="Basic and acidic residues" evidence="1">
    <location>
        <begin position="32"/>
        <end position="46"/>
    </location>
</feature>
<reference evidence="4" key="1">
    <citation type="journal article" date="2019" name="Int. J. Syst. Evol. Microbiol.">
        <title>The Global Catalogue of Microorganisms (GCM) 10K type strain sequencing project: providing services to taxonomists for standard genome sequencing and annotation.</title>
        <authorList>
            <consortium name="The Broad Institute Genomics Platform"/>
            <consortium name="The Broad Institute Genome Sequencing Center for Infectious Disease"/>
            <person name="Wu L."/>
            <person name="Ma J."/>
        </authorList>
    </citation>
    <scope>NUCLEOTIDE SEQUENCE [LARGE SCALE GENOMIC DNA]</scope>
    <source>
        <strain evidence="4">CCUG 46385</strain>
    </source>
</reference>
<evidence type="ECO:0008006" key="5">
    <source>
        <dbReference type="Google" id="ProtNLM"/>
    </source>
</evidence>
<accession>A0ABV9QJR1</accession>
<keyword evidence="2" id="KW-0732">Signal</keyword>
<dbReference type="RefSeq" id="WP_379787602.1">
    <property type="nucleotide sequence ID" value="NZ_JBHSHL010000013.1"/>
</dbReference>
<evidence type="ECO:0000256" key="1">
    <source>
        <dbReference type="SAM" id="MobiDB-lite"/>
    </source>
</evidence>
<evidence type="ECO:0000256" key="2">
    <source>
        <dbReference type="SAM" id="SignalP"/>
    </source>
</evidence>
<comment type="caution">
    <text evidence="3">The sequence shown here is derived from an EMBL/GenBank/DDBJ whole genome shotgun (WGS) entry which is preliminary data.</text>
</comment>
<proteinExistence type="predicted"/>
<name>A0ABV9QJR1_9FIRM</name>
<keyword evidence="4" id="KW-1185">Reference proteome</keyword>
<evidence type="ECO:0000313" key="4">
    <source>
        <dbReference type="Proteomes" id="UP001595916"/>
    </source>
</evidence>
<organism evidence="3 4">
    <name type="scientific">Filifactor villosus</name>
    <dbReference type="NCBI Taxonomy" id="29374"/>
    <lineage>
        <taxon>Bacteria</taxon>
        <taxon>Bacillati</taxon>
        <taxon>Bacillota</taxon>
        <taxon>Clostridia</taxon>
        <taxon>Peptostreptococcales</taxon>
        <taxon>Filifactoraceae</taxon>
        <taxon>Filifactor</taxon>
    </lineage>
</organism>
<dbReference type="EMBL" id="JBHSHL010000013">
    <property type="protein sequence ID" value="MFC4804113.1"/>
    <property type="molecule type" value="Genomic_DNA"/>
</dbReference>
<feature type="chain" id="PRO_5047500450" description="Lipoprotein" evidence="2">
    <location>
        <begin position="28"/>
        <end position="264"/>
    </location>
</feature>
<feature type="signal peptide" evidence="2">
    <location>
        <begin position="1"/>
        <end position="27"/>
    </location>
</feature>
<evidence type="ECO:0000313" key="3">
    <source>
        <dbReference type="EMBL" id="MFC4804113.1"/>
    </source>
</evidence>
<dbReference type="Proteomes" id="UP001595916">
    <property type="component" value="Unassembled WGS sequence"/>
</dbReference>
<protein>
    <recommendedName>
        <fullName evidence="5">Lipoprotein</fullName>
    </recommendedName>
</protein>
<gene>
    <name evidence="3" type="ORF">ACFO4R_03380</name>
</gene>
<dbReference type="PROSITE" id="PS51257">
    <property type="entry name" value="PROKAR_LIPOPROTEIN"/>
    <property type="match status" value="1"/>
</dbReference>
<feature type="region of interest" description="Disordered" evidence="1">
    <location>
        <begin position="27"/>
        <end position="46"/>
    </location>
</feature>
<sequence length="264" mass="30823">MKKYCVIKTWASVCLIGAFLLTGCAGAPSSNEGEKPEQAQEEEKKEEEWLPVILDEEMVESYVKYDEFGKNDKKAAIYSLYFFTTDKIPDYSEEADGNIVVEDIDETNAIAKIYYRDDSIDEVKITKDMDRGGSWIPLEYREAQPARLEEKFVIISYKDGNYYYDEAEWVSDFQEERIEELKALGVSDMGFENGYYVYNEKEELLPLPIDEETKLYVLDPSLTHFNKVEESEFRTGVEEGMFYGYHEIYMKDEKVVKIFQNYVP</sequence>